<comment type="caution">
    <text evidence="1">The sequence shown here is derived from an EMBL/GenBank/DDBJ whole genome shotgun (WGS) entry which is preliminary data.</text>
</comment>
<accession>A0A059J0L0</accession>
<sequence>TDFKREVALSHGVSQAPVASRSARNISTTLNMMGILFILWAEPAWPLRDKCLTVNAESSAEMVCVSECQRINGDSRTLLAPFRQMQCYSDLGSYTHSYTPPPGSPPSSIQRCGGIL</sequence>
<reference evidence="1 2" key="1">
    <citation type="submission" date="2014-02" db="EMBL/GenBank/DDBJ databases">
        <title>The Genome Sequence of Trichophyton interdigitale MR816.</title>
        <authorList>
            <consortium name="The Broad Institute Genomics Platform"/>
            <person name="Cuomo C.A."/>
            <person name="White T.C."/>
            <person name="Graser Y."/>
            <person name="Martinez-Rossi N."/>
            <person name="Heitman J."/>
            <person name="Young S.K."/>
            <person name="Zeng Q."/>
            <person name="Gargeya S."/>
            <person name="Abouelleil A."/>
            <person name="Alvarado L."/>
            <person name="Chapman S.B."/>
            <person name="Gainer-Dewar J."/>
            <person name="Goldberg J."/>
            <person name="Griggs A."/>
            <person name="Gujja S."/>
            <person name="Hansen M."/>
            <person name="Howarth C."/>
            <person name="Imamovic A."/>
            <person name="Larimer J."/>
            <person name="Martinez D."/>
            <person name="Murphy C."/>
            <person name="Pearson M.D."/>
            <person name="Persinoti G."/>
            <person name="Poon T."/>
            <person name="Priest M."/>
            <person name="Roberts A.D."/>
            <person name="Saif S."/>
            <person name="Shea T.D."/>
            <person name="Sykes S.N."/>
            <person name="Wortman J."/>
            <person name="Nusbaum C."/>
            <person name="Birren B."/>
        </authorList>
    </citation>
    <scope>NUCLEOTIDE SEQUENCE [LARGE SCALE GENOMIC DNA]</scope>
    <source>
        <strain evidence="1 2">MR816</strain>
    </source>
</reference>
<feature type="non-terminal residue" evidence="1">
    <location>
        <position position="1"/>
    </location>
</feature>
<protein>
    <submittedName>
        <fullName evidence="1">Uncharacterized protein</fullName>
    </submittedName>
</protein>
<organism evidence="1 2">
    <name type="scientific">Trichophyton interdigitale (strain MR816)</name>
    <dbReference type="NCBI Taxonomy" id="1215338"/>
    <lineage>
        <taxon>Eukaryota</taxon>
        <taxon>Fungi</taxon>
        <taxon>Dikarya</taxon>
        <taxon>Ascomycota</taxon>
        <taxon>Pezizomycotina</taxon>
        <taxon>Eurotiomycetes</taxon>
        <taxon>Eurotiomycetidae</taxon>
        <taxon>Onygenales</taxon>
        <taxon>Arthrodermataceae</taxon>
        <taxon>Trichophyton</taxon>
    </lineage>
</organism>
<name>A0A059J0L0_TRIIM</name>
<keyword evidence="2" id="KW-1185">Reference proteome</keyword>
<gene>
    <name evidence="1" type="ORF">H109_06674</name>
</gene>
<dbReference type="EMBL" id="AOKY01000497">
    <property type="protein sequence ID" value="KDB21426.1"/>
    <property type="molecule type" value="Genomic_DNA"/>
</dbReference>
<dbReference type="Proteomes" id="UP000024533">
    <property type="component" value="Unassembled WGS sequence"/>
</dbReference>
<evidence type="ECO:0000313" key="1">
    <source>
        <dbReference type="EMBL" id="KDB21426.1"/>
    </source>
</evidence>
<evidence type="ECO:0000313" key="2">
    <source>
        <dbReference type="Proteomes" id="UP000024533"/>
    </source>
</evidence>
<dbReference type="AlphaFoldDB" id="A0A059J0L0"/>
<proteinExistence type="predicted"/>
<dbReference type="HOGENOM" id="CLU_2102838_0_0_1"/>